<dbReference type="CDD" id="cd05154">
    <property type="entry name" value="ACAD10_11_N-like"/>
    <property type="match status" value="1"/>
</dbReference>
<dbReference type="Pfam" id="PF01636">
    <property type="entry name" value="APH"/>
    <property type="match status" value="1"/>
</dbReference>
<gene>
    <name evidence="2" type="ORF">SAMN02745216_03047</name>
</gene>
<dbReference type="GO" id="GO:0004672">
    <property type="term" value="F:protein kinase activity"/>
    <property type="evidence" value="ECO:0007669"/>
    <property type="project" value="InterPro"/>
</dbReference>
<feature type="domain" description="Aminoglycoside phosphotransferase" evidence="1">
    <location>
        <begin position="39"/>
        <end position="264"/>
    </location>
</feature>
<dbReference type="AlphaFoldDB" id="A0A1M6QDX5"/>
<dbReference type="InterPro" id="IPR011009">
    <property type="entry name" value="Kinase-like_dom_sf"/>
</dbReference>
<sequence>MSETLDKPKEIREGEELEAAAIEPFLKDSIPGLEGEVKVSQFPSGHSNLTYSISVGDADLVLRRPPFGTKAATAHDMHREYKVLKALREAYPYCPEVLAYTDDESVIGSPFYVMRRIKGIILRKELPKELNFTPEKTRAFCEELIDVHAALHNVDMYEVGLDTFGKPEGYTRRQVEGWSKRYRKAKTPDVPDCEAIMAWLAERMPPDPDKATILHGDFKPDNVILDPNNPTKIIGVLDWEMATIGNPLMDLGSSLGYWTQKGDPDEMRSAPMMPPELGEVMSRKEIIDRYAEKTGINMDNFNFYWCFGIFRLIVIAQQIYYRFYHKQTKDARFAQLGFAVHILANAADRIVEGKLEI</sequence>
<dbReference type="RefSeq" id="WP_073477116.1">
    <property type="nucleotide sequence ID" value="NZ_FQZU01000019.1"/>
</dbReference>
<accession>A0A1M6QDX5</accession>
<dbReference type="Gene3D" id="3.90.1200.10">
    <property type="match status" value="1"/>
</dbReference>
<keyword evidence="3" id="KW-1185">Reference proteome</keyword>
<proteinExistence type="predicted"/>
<dbReference type="EMBL" id="FQZU01000019">
    <property type="protein sequence ID" value="SHK18375.1"/>
    <property type="molecule type" value="Genomic_DNA"/>
</dbReference>
<dbReference type="PROSITE" id="PS00108">
    <property type="entry name" value="PROTEIN_KINASE_ST"/>
    <property type="match status" value="1"/>
</dbReference>
<evidence type="ECO:0000259" key="1">
    <source>
        <dbReference type="Pfam" id="PF01636"/>
    </source>
</evidence>
<keyword evidence="2" id="KW-0808">Transferase</keyword>
<dbReference type="InterPro" id="IPR002575">
    <property type="entry name" value="Aminoglycoside_PTrfase"/>
</dbReference>
<dbReference type="SUPFAM" id="SSF56112">
    <property type="entry name" value="Protein kinase-like (PK-like)"/>
    <property type="match status" value="1"/>
</dbReference>
<dbReference type="Proteomes" id="UP000183994">
    <property type="component" value="Unassembled WGS sequence"/>
</dbReference>
<dbReference type="OrthoDB" id="3806873at2"/>
<reference evidence="3" key="1">
    <citation type="submission" date="2016-11" db="EMBL/GenBank/DDBJ databases">
        <authorList>
            <person name="Varghese N."/>
            <person name="Submissions S."/>
        </authorList>
    </citation>
    <scope>NUCLEOTIDE SEQUENCE [LARGE SCALE GENOMIC DNA]</scope>
    <source>
        <strain evidence="3">DSM 16219</strain>
    </source>
</reference>
<dbReference type="Gene3D" id="3.30.200.20">
    <property type="entry name" value="Phosphorylase Kinase, domain 1"/>
    <property type="match status" value="1"/>
</dbReference>
<dbReference type="InterPro" id="IPR041726">
    <property type="entry name" value="ACAD10_11_N"/>
</dbReference>
<evidence type="ECO:0000313" key="3">
    <source>
        <dbReference type="Proteomes" id="UP000183994"/>
    </source>
</evidence>
<dbReference type="STRING" id="1121393.SAMN02745216_03047"/>
<name>A0A1M6QDX5_9BACT</name>
<protein>
    <submittedName>
        <fullName evidence="2">Predicted kinase, aminoglycoside phosphotransferase (APT) family</fullName>
    </submittedName>
</protein>
<evidence type="ECO:0000313" key="2">
    <source>
        <dbReference type="EMBL" id="SHK18375.1"/>
    </source>
</evidence>
<keyword evidence="2" id="KW-0418">Kinase</keyword>
<dbReference type="InterPro" id="IPR008271">
    <property type="entry name" value="Ser/Thr_kinase_AS"/>
</dbReference>
<dbReference type="InterPro" id="IPR052898">
    <property type="entry name" value="ACAD10-like"/>
</dbReference>
<dbReference type="PANTHER" id="PTHR47829:SF1">
    <property type="entry name" value="HAD FAMILY PHOSPHATASE"/>
    <property type="match status" value="1"/>
</dbReference>
<dbReference type="PANTHER" id="PTHR47829">
    <property type="entry name" value="HYDROLASE, PUTATIVE (AFU_ORTHOLOGUE AFUA_1G12880)-RELATED"/>
    <property type="match status" value="1"/>
</dbReference>
<organism evidence="2 3">
    <name type="scientific">Desulfatibacillum alkenivorans DSM 16219</name>
    <dbReference type="NCBI Taxonomy" id="1121393"/>
    <lineage>
        <taxon>Bacteria</taxon>
        <taxon>Pseudomonadati</taxon>
        <taxon>Thermodesulfobacteriota</taxon>
        <taxon>Desulfobacteria</taxon>
        <taxon>Desulfobacterales</taxon>
        <taxon>Desulfatibacillaceae</taxon>
        <taxon>Desulfatibacillum</taxon>
    </lineage>
</organism>